<name>A0A934S9V6_9BACT</name>
<dbReference type="Proteomes" id="UP000603141">
    <property type="component" value="Unassembled WGS sequence"/>
</dbReference>
<dbReference type="PRINTS" id="PR00080">
    <property type="entry name" value="SDRFAMILY"/>
</dbReference>
<evidence type="ECO:0000256" key="1">
    <source>
        <dbReference type="ARBA" id="ARBA00006484"/>
    </source>
</evidence>
<gene>
    <name evidence="5" type="ORF">JIN85_07795</name>
</gene>
<evidence type="ECO:0000313" key="6">
    <source>
        <dbReference type="Proteomes" id="UP000603141"/>
    </source>
</evidence>
<dbReference type="GO" id="GO:0016616">
    <property type="term" value="F:oxidoreductase activity, acting on the CH-OH group of donors, NAD or NADP as acceptor"/>
    <property type="evidence" value="ECO:0007669"/>
    <property type="project" value="UniProtKB-ARBA"/>
</dbReference>
<dbReference type="RefSeq" id="WP_200269324.1">
    <property type="nucleotide sequence ID" value="NZ_JAENIJ010000009.1"/>
</dbReference>
<comment type="caution">
    <text evidence="5">The sequence shown here is derived from an EMBL/GenBank/DDBJ whole genome shotgun (WGS) entry which is preliminary data.</text>
</comment>
<evidence type="ECO:0000313" key="5">
    <source>
        <dbReference type="EMBL" id="MBK1882312.1"/>
    </source>
</evidence>
<dbReference type="SMART" id="SM00822">
    <property type="entry name" value="PKS_KR"/>
    <property type="match status" value="1"/>
</dbReference>
<dbReference type="PANTHER" id="PTHR42901:SF1">
    <property type="entry name" value="ALCOHOL DEHYDROGENASE"/>
    <property type="match status" value="1"/>
</dbReference>
<keyword evidence="6" id="KW-1185">Reference proteome</keyword>
<protein>
    <submittedName>
        <fullName evidence="5">SDR family NAD(P)-dependent oxidoreductase</fullName>
    </submittedName>
</protein>
<evidence type="ECO:0000259" key="4">
    <source>
        <dbReference type="SMART" id="SM00822"/>
    </source>
</evidence>
<proteinExistence type="inferred from homology"/>
<dbReference type="InterPro" id="IPR002347">
    <property type="entry name" value="SDR_fam"/>
</dbReference>
<accession>A0A934S9V6</accession>
<feature type="domain" description="Ketoreductase" evidence="4">
    <location>
        <begin position="5"/>
        <end position="186"/>
    </location>
</feature>
<dbReference type="InterPro" id="IPR057326">
    <property type="entry name" value="KR_dom"/>
</dbReference>
<dbReference type="SUPFAM" id="SSF51735">
    <property type="entry name" value="NAD(P)-binding Rossmann-fold domains"/>
    <property type="match status" value="1"/>
</dbReference>
<evidence type="ECO:0000256" key="3">
    <source>
        <dbReference type="RuleBase" id="RU000363"/>
    </source>
</evidence>
<dbReference type="FunFam" id="3.40.50.720:FF:000047">
    <property type="entry name" value="NADP-dependent L-serine/L-allo-threonine dehydrogenase"/>
    <property type="match status" value="1"/>
</dbReference>
<reference evidence="5" key="1">
    <citation type="submission" date="2021-01" db="EMBL/GenBank/DDBJ databases">
        <title>Modified the classification status of verrucomicrobia.</title>
        <authorList>
            <person name="Feng X."/>
        </authorList>
    </citation>
    <scope>NUCLEOTIDE SEQUENCE</scope>
    <source>
        <strain evidence="5">KCTC 22041</strain>
    </source>
</reference>
<dbReference type="EMBL" id="JAENIJ010000009">
    <property type="protein sequence ID" value="MBK1882312.1"/>
    <property type="molecule type" value="Genomic_DNA"/>
</dbReference>
<organism evidence="5 6">
    <name type="scientific">Luteolibacter pohnpeiensis</name>
    <dbReference type="NCBI Taxonomy" id="454153"/>
    <lineage>
        <taxon>Bacteria</taxon>
        <taxon>Pseudomonadati</taxon>
        <taxon>Verrucomicrobiota</taxon>
        <taxon>Verrucomicrobiia</taxon>
        <taxon>Verrucomicrobiales</taxon>
        <taxon>Verrucomicrobiaceae</taxon>
        <taxon>Luteolibacter</taxon>
    </lineage>
</organism>
<dbReference type="PANTHER" id="PTHR42901">
    <property type="entry name" value="ALCOHOL DEHYDROGENASE"/>
    <property type="match status" value="1"/>
</dbReference>
<comment type="similarity">
    <text evidence="1 3">Belongs to the short-chain dehydrogenases/reductases (SDR) family.</text>
</comment>
<keyword evidence="2" id="KW-0560">Oxidoreductase</keyword>
<dbReference type="InterPro" id="IPR036291">
    <property type="entry name" value="NAD(P)-bd_dom_sf"/>
</dbReference>
<evidence type="ECO:0000256" key="2">
    <source>
        <dbReference type="ARBA" id="ARBA00023002"/>
    </source>
</evidence>
<sequence length="256" mass="27829">MDKTLKVLITGGSSGIGLAIATQLVQAGADVVSLSRSGSKKPNVGVRQVRCDITDKKETHNVVEELRANGWIPDVLINNAGIALGAPHAFWEQPIDDIHQVIGVNVLGVVNATHAVLRSMWIPNGKGTIVNVSSVTGLEVPIKGMGEVSYHSSKAFLEGFSNALRNEMLGTDIRVLAVRPGFVRTNFHFDRVGRKDDKFEKVFEGMTPLSADDVADAVVWAISKPERISIKALDIVPTPQRSLTQNDREWNARHPL</sequence>
<dbReference type="AlphaFoldDB" id="A0A934S9V6"/>
<dbReference type="Pfam" id="PF00106">
    <property type="entry name" value="adh_short"/>
    <property type="match status" value="1"/>
</dbReference>
<dbReference type="PRINTS" id="PR00081">
    <property type="entry name" value="GDHRDH"/>
</dbReference>
<dbReference type="Gene3D" id="3.40.50.720">
    <property type="entry name" value="NAD(P)-binding Rossmann-like Domain"/>
    <property type="match status" value="1"/>
</dbReference>